<comment type="caution">
    <text evidence="2">The sequence shown here is derived from an EMBL/GenBank/DDBJ whole genome shotgun (WGS) entry which is preliminary data.</text>
</comment>
<keyword evidence="3" id="KW-1185">Reference proteome</keyword>
<dbReference type="RefSeq" id="WP_154366496.1">
    <property type="nucleotide sequence ID" value="NZ_WKJM01000017.1"/>
</dbReference>
<accession>A0A6L5QJN8</accession>
<name>A0A6L5QJN8_9BURK</name>
<reference evidence="2 3" key="1">
    <citation type="submission" date="2019-11" db="EMBL/GenBank/DDBJ databases">
        <title>Novel species isolated from a subtropical stream in China.</title>
        <authorList>
            <person name="Lu H."/>
        </authorList>
    </citation>
    <scope>NUCLEOTIDE SEQUENCE [LARGE SCALE GENOMIC DNA]</scope>
    <source>
        <strain evidence="2 3">FT25W</strain>
    </source>
</reference>
<evidence type="ECO:0000313" key="3">
    <source>
        <dbReference type="Proteomes" id="UP000481037"/>
    </source>
</evidence>
<dbReference type="Proteomes" id="UP000481037">
    <property type="component" value="Unassembled WGS sequence"/>
</dbReference>
<proteinExistence type="predicted"/>
<dbReference type="AlphaFoldDB" id="A0A6L5QJN8"/>
<feature type="region of interest" description="Disordered" evidence="1">
    <location>
        <begin position="206"/>
        <end position="227"/>
    </location>
</feature>
<gene>
    <name evidence="2" type="ORF">GJ697_19380</name>
</gene>
<sequence length="227" mass="25410">MKKLRFMAITTIVYIAWLFFSYPDQTSVSLHIQQSFHEVVRDSTFPVMAASNVPDASTDGSGATWITEPAVVIRFNDPQHGFILPPTTFAGISYSDYRVSTIDTSPMLKKLSFSDTLDLVESLQRQFQTGGWLPDENQNWIDVSASGREALHALLREHGHTIVLRVPRKYAMFFGLHCADRCHSRIGLDRYLVDISIGRDFYADIGNEKPQPGSAAPTPSTAARSQR</sequence>
<organism evidence="2 3">
    <name type="scientific">Duganella alba</name>
    <dbReference type="NCBI Taxonomy" id="2666081"/>
    <lineage>
        <taxon>Bacteria</taxon>
        <taxon>Pseudomonadati</taxon>
        <taxon>Pseudomonadota</taxon>
        <taxon>Betaproteobacteria</taxon>
        <taxon>Burkholderiales</taxon>
        <taxon>Oxalobacteraceae</taxon>
        <taxon>Telluria group</taxon>
        <taxon>Duganella</taxon>
    </lineage>
</organism>
<protein>
    <submittedName>
        <fullName evidence="2">Uncharacterized protein</fullName>
    </submittedName>
</protein>
<evidence type="ECO:0000313" key="2">
    <source>
        <dbReference type="EMBL" id="MRX10004.1"/>
    </source>
</evidence>
<dbReference type="EMBL" id="WKJM01000017">
    <property type="protein sequence ID" value="MRX10004.1"/>
    <property type="molecule type" value="Genomic_DNA"/>
</dbReference>
<feature type="compositionally biased region" description="Low complexity" evidence="1">
    <location>
        <begin position="214"/>
        <end position="227"/>
    </location>
</feature>
<evidence type="ECO:0000256" key="1">
    <source>
        <dbReference type="SAM" id="MobiDB-lite"/>
    </source>
</evidence>